<gene>
    <name evidence="2" type="ORF">M3P05_06280</name>
</gene>
<reference evidence="2 3" key="1">
    <citation type="submission" date="2022-05" db="EMBL/GenBank/DDBJ databases">
        <authorList>
            <person name="Park J.-S."/>
        </authorList>
    </citation>
    <scope>NUCLEOTIDE SEQUENCE [LARGE SCALE GENOMIC DNA]</scope>
    <source>
        <strain evidence="2 3">2012CJ34-2</strain>
    </source>
</reference>
<dbReference type="Proteomes" id="UP001203338">
    <property type="component" value="Unassembled WGS sequence"/>
</dbReference>
<name>A0ABT0PDW4_9GAMM</name>
<dbReference type="EMBL" id="JAMFLX010000006">
    <property type="protein sequence ID" value="MCL6269547.1"/>
    <property type="molecule type" value="Genomic_DNA"/>
</dbReference>
<evidence type="ECO:0000313" key="2">
    <source>
        <dbReference type="EMBL" id="MCL6269547.1"/>
    </source>
</evidence>
<evidence type="ECO:0000256" key="1">
    <source>
        <dbReference type="SAM" id="MobiDB-lite"/>
    </source>
</evidence>
<keyword evidence="3" id="KW-1185">Reference proteome</keyword>
<comment type="caution">
    <text evidence="2">The sequence shown here is derived from an EMBL/GenBank/DDBJ whole genome shotgun (WGS) entry which is preliminary data.</text>
</comment>
<proteinExistence type="predicted"/>
<accession>A0ABT0PDW4</accession>
<dbReference type="RefSeq" id="WP_249698589.1">
    <property type="nucleotide sequence ID" value="NZ_JAMFLX010000006.1"/>
</dbReference>
<evidence type="ECO:0000313" key="3">
    <source>
        <dbReference type="Proteomes" id="UP001203338"/>
    </source>
</evidence>
<feature type="region of interest" description="Disordered" evidence="1">
    <location>
        <begin position="17"/>
        <end position="46"/>
    </location>
</feature>
<evidence type="ECO:0008006" key="4">
    <source>
        <dbReference type="Google" id="ProtNLM"/>
    </source>
</evidence>
<organism evidence="2 3">
    <name type="scientific">Parendozoicomonas callyspongiae</name>
    <dbReference type="NCBI Taxonomy" id="2942213"/>
    <lineage>
        <taxon>Bacteria</taxon>
        <taxon>Pseudomonadati</taxon>
        <taxon>Pseudomonadota</taxon>
        <taxon>Gammaproteobacteria</taxon>
        <taxon>Oceanospirillales</taxon>
        <taxon>Endozoicomonadaceae</taxon>
        <taxon>Parendozoicomonas</taxon>
    </lineage>
</organism>
<sequence>MAIYSLPSAIVQRISASTPTNSVTRDTETAQIPKTENTTAQAATEKTELTVQLQKLRTMTDIDPARVEQARNSLDLPDAASSKVIASELLTNVIDSGHHS</sequence>
<protein>
    <recommendedName>
        <fullName evidence="4">Negative regulator of flagellin synthesis</fullName>
    </recommendedName>
</protein>